<comment type="caution">
    <text evidence="5">The sequence shown here is derived from an EMBL/GenBank/DDBJ whole genome shotgun (WGS) entry which is preliminary data.</text>
</comment>
<protein>
    <submittedName>
        <fullName evidence="5">Glucuronyl hydrolase</fullName>
    </submittedName>
</protein>
<reference evidence="5 6" key="1">
    <citation type="submission" date="2018-12" db="EMBL/GenBank/DDBJ databases">
        <title>Bacillus ochoae sp. nov., Paenibacillus whitsoniae sp. nov., Paenibacillus spiritus sp. nov. Isolated from the Mars Exploration Rover during spacecraft assembly.</title>
        <authorList>
            <person name="Seuylemezian A."/>
            <person name="Vaishampayan P."/>
        </authorList>
    </citation>
    <scope>NUCLEOTIDE SEQUENCE [LARGE SCALE GENOMIC DNA]</scope>
    <source>
        <strain evidence="5 6">MER 54</strain>
    </source>
</reference>
<name>A0A430J5M9_9BACL</name>
<dbReference type="InterPro" id="IPR012341">
    <property type="entry name" value="6hp_glycosidase-like_sf"/>
</dbReference>
<dbReference type="InterPro" id="IPR052369">
    <property type="entry name" value="UG_Glycosaminoglycan_Hydrolase"/>
</dbReference>
<dbReference type="SUPFAM" id="SSF48208">
    <property type="entry name" value="Six-hairpin glycosidases"/>
    <property type="match status" value="1"/>
</dbReference>
<dbReference type="Pfam" id="PF07470">
    <property type="entry name" value="Glyco_hydro_88"/>
    <property type="match status" value="1"/>
</dbReference>
<accession>A0A430J5M9</accession>
<dbReference type="GO" id="GO:0052757">
    <property type="term" value="F:chondroitin hydrolase activity"/>
    <property type="evidence" value="ECO:0007669"/>
    <property type="project" value="TreeGrafter"/>
</dbReference>
<organism evidence="5 6">
    <name type="scientific">Paenibacillus whitsoniae</name>
    <dbReference type="NCBI Taxonomy" id="2496558"/>
    <lineage>
        <taxon>Bacteria</taxon>
        <taxon>Bacillati</taxon>
        <taxon>Bacillota</taxon>
        <taxon>Bacilli</taxon>
        <taxon>Bacillales</taxon>
        <taxon>Paenibacillaceae</taxon>
        <taxon>Paenibacillus</taxon>
    </lineage>
</organism>
<gene>
    <name evidence="5" type="ORF">EJQ19_29115</name>
</gene>
<dbReference type="InterPro" id="IPR010905">
    <property type="entry name" value="Glyco_hydro_88"/>
</dbReference>
<proteinExistence type="inferred from homology"/>
<evidence type="ECO:0000256" key="2">
    <source>
        <dbReference type="ARBA" id="ARBA00038358"/>
    </source>
</evidence>
<dbReference type="OrthoDB" id="2545778at2"/>
<sequence>MGVYLAMEQKYEQEIAAIITKVDANRQRFGARFPHLDREGRYENGLNDDGSWTGSFWTGMLAIAYQFSGNMAYLDELYRYLPVYRERLRSGYTDHDLGFLYQLYAVALYRITGQEVFRDLALEAADKLLARYNPNGKFIRAWGRPREDFRRGKIIIDCMMNLPLLYNASALTGDPKYRVAAYAHADNSRRYLLRSDATTFHTFDFDPDSGEPLGGRWHDGYAEDSVWSRGQAWGIYGFALSYAHTGDPLYLQAAERMAAYFVGQVSADGVPLWDFRLPPAAPQLKDTSAAAIAACGLFELASHGGEAAGKYEKQARELLHALFAYSAAADESKSGILACSYGRVNDTPSHLYSIWGDYFYFEALSRAAGHDWKMWS</sequence>
<feature type="binding site" evidence="4">
    <location>
        <position position="215"/>
    </location>
    <ligand>
        <name>substrate</name>
    </ligand>
</feature>
<keyword evidence="1 5" id="KW-0378">Hydrolase</keyword>
<feature type="active site" description="Nucleophile" evidence="3">
    <location>
        <position position="96"/>
    </location>
</feature>
<feature type="binding site" evidence="4">
    <location>
        <position position="157"/>
    </location>
    <ligand>
        <name>substrate</name>
    </ligand>
</feature>
<dbReference type="Gene3D" id="1.50.10.10">
    <property type="match status" value="1"/>
</dbReference>
<dbReference type="PANTHER" id="PTHR36845:SF1">
    <property type="entry name" value="HYDROLASE, PUTATIVE (AFU_ORTHOLOGUE AFUA_7G05090)-RELATED"/>
    <property type="match status" value="1"/>
</dbReference>
<dbReference type="Proteomes" id="UP000276128">
    <property type="component" value="Unassembled WGS sequence"/>
</dbReference>
<comment type="similarity">
    <text evidence="2">Belongs to the glycosyl hydrolase 88 family.</text>
</comment>
<evidence type="ECO:0000256" key="1">
    <source>
        <dbReference type="ARBA" id="ARBA00022801"/>
    </source>
</evidence>
<feature type="binding site" evidence="4">
    <location>
        <position position="233"/>
    </location>
    <ligand>
        <name>substrate</name>
    </ligand>
</feature>
<dbReference type="EMBL" id="RXHU01000114">
    <property type="protein sequence ID" value="RTE02645.1"/>
    <property type="molecule type" value="Genomic_DNA"/>
</dbReference>
<dbReference type="PANTHER" id="PTHR36845">
    <property type="entry name" value="HYDROLASE, PUTATIVE (AFU_ORTHOLOGUE AFUA_7G05090)-RELATED"/>
    <property type="match status" value="1"/>
</dbReference>
<feature type="binding site" evidence="4">
    <location>
        <position position="229"/>
    </location>
    <ligand>
        <name>substrate</name>
    </ligand>
</feature>
<evidence type="ECO:0000256" key="3">
    <source>
        <dbReference type="PIRSR" id="PIRSR610905-1"/>
    </source>
</evidence>
<evidence type="ECO:0000313" key="6">
    <source>
        <dbReference type="Proteomes" id="UP000276128"/>
    </source>
</evidence>
<dbReference type="GO" id="GO:0000272">
    <property type="term" value="P:polysaccharide catabolic process"/>
    <property type="evidence" value="ECO:0007669"/>
    <property type="project" value="TreeGrafter"/>
</dbReference>
<evidence type="ECO:0000313" key="5">
    <source>
        <dbReference type="EMBL" id="RTE02645.1"/>
    </source>
</evidence>
<feature type="active site" description="Proton donor" evidence="3">
    <location>
        <position position="157"/>
    </location>
</feature>
<evidence type="ECO:0000256" key="4">
    <source>
        <dbReference type="PIRSR" id="PIRSR610905-2"/>
    </source>
</evidence>
<dbReference type="InterPro" id="IPR008928">
    <property type="entry name" value="6-hairpin_glycosidase_sf"/>
</dbReference>
<keyword evidence="6" id="KW-1185">Reference proteome</keyword>
<dbReference type="AlphaFoldDB" id="A0A430J5M9"/>
<feature type="binding site" evidence="4">
    <location>
        <position position="96"/>
    </location>
    <ligand>
        <name>substrate</name>
    </ligand>
</feature>